<keyword evidence="1" id="KW-0812">Transmembrane</keyword>
<reference evidence="2" key="1">
    <citation type="journal article" date="2015" name="J. Virol.">
        <title>Genomic and Proteomic Analyses Indicate that Banchine and Campoplegine Polydnaviruses Have Similar, if Not Identical, Viral Ancestors.</title>
        <authorList>
            <person name="Beliveau C."/>
            <person name="Cohen A."/>
            <person name="Stewart D."/>
            <person name="Periquet G."/>
            <person name="Djoumad A."/>
            <person name="Kuhn L."/>
            <person name="Stoltz D."/>
            <person name="Volkoff A.-N."/>
            <person name="Herniou E."/>
            <person name="Drezen J.-M."/>
            <person name="Cusson M."/>
        </authorList>
    </citation>
    <scope>NUCLEOTIDE SEQUENCE</scope>
</reference>
<keyword evidence="2" id="KW-0378">Hydrolase</keyword>
<accession>A0A0F6QA58</accession>
<gene>
    <name evidence="2" type="primary">D5 primase</name>
</gene>
<keyword evidence="1" id="KW-0472">Membrane</keyword>
<dbReference type="GO" id="GO:0004386">
    <property type="term" value="F:helicase activity"/>
    <property type="evidence" value="ECO:0007669"/>
    <property type="project" value="UniProtKB-KW"/>
</dbReference>
<keyword evidence="2" id="KW-0547">Nucleotide-binding</keyword>
<dbReference type="InterPro" id="IPR027417">
    <property type="entry name" value="P-loop_NTPase"/>
</dbReference>
<evidence type="ECO:0000313" key="2">
    <source>
        <dbReference type="EMBL" id="AKD28048.1"/>
    </source>
</evidence>
<protein>
    <submittedName>
        <fullName evidence="2">Helicase-primase domain</fullName>
    </submittedName>
</protein>
<keyword evidence="2" id="KW-0067">ATP-binding</keyword>
<evidence type="ECO:0000256" key="1">
    <source>
        <dbReference type="SAM" id="Phobius"/>
    </source>
</evidence>
<dbReference type="Gene3D" id="3.40.50.300">
    <property type="entry name" value="P-loop containing nucleotide triphosphate hydrolases"/>
    <property type="match status" value="1"/>
</dbReference>
<organism evidence="2">
    <name type="scientific">Glypta fumiferanae</name>
    <dbReference type="NCBI Taxonomy" id="389681"/>
    <lineage>
        <taxon>Eukaryota</taxon>
        <taxon>Metazoa</taxon>
        <taxon>Ecdysozoa</taxon>
        <taxon>Arthropoda</taxon>
        <taxon>Hexapoda</taxon>
        <taxon>Insecta</taxon>
        <taxon>Pterygota</taxon>
        <taxon>Neoptera</taxon>
        <taxon>Endopterygota</taxon>
        <taxon>Hymenoptera</taxon>
        <taxon>Apocrita</taxon>
        <taxon>Ichneumonoidea</taxon>
        <taxon>Ichneumonidae</taxon>
        <taxon>Banchinae</taxon>
        <taxon>Glypta</taxon>
    </lineage>
</organism>
<feature type="transmembrane region" description="Helical" evidence="1">
    <location>
        <begin position="28"/>
        <end position="50"/>
    </location>
</feature>
<keyword evidence="2" id="KW-0347">Helicase</keyword>
<proteinExistence type="predicted"/>
<keyword evidence="1" id="KW-1133">Transmembrane helix</keyword>
<name>A0A0F6QA58_9HYME</name>
<dbReference type="EMBL" id="KP706797">
    <property type="protein sequence ID" value="AKD28048.1"/>
    <property type="molecule type" value="Genomic_DNA"/>
</dbReference>
<dbReference type="AlphaFoldDB" id="A0A0F6QA58"/>
<sequence>MRTWLEKIMKISISVSAPSKITRHKTIFFLRQLWFVTFLNFVTVIGHVHIACARTYRYPDVKRDDASRDETKRDKKPYIKTWQALLTLKHGRSSIVLSWKMDFICDNNSLYSSSDENNGDVQHELTQQEYDMDIIEQGESEADIVESDVVYSPNTTSFDFRPSGNNEILEKSEERHQMPPSITKVWRDLCRYKPSKYGVYNSEQDYLLDEDSDDSSIDWMESVNGDEKDEFYNPPDMVMFKNEHTLNGGTVNLHNDLYESKFTMYDETLGISANSFIDSMTRKLSNTRTVAENFNKRGEYFNFSTPKQLYRSRTSISQGYTFNVSKRRFVPHSFHTLCTAQANIDPLSVMPRADNDTGKDSRKLMLRVMRQIFPDREVFEYTMDVLMQLLISGNHSRMLIVCWGKQRNGKSLFINIITKMFEGKRMLIHIPKKLLYRRGESEKDSTTKECLGEDRVAIINELSWADVTPIGYSAMKSWVGSDVNANRGPYGMDNNNATFNAVPFIVSNGKPSYLPNETALADRIRILPFQSTFLEGNDYREYQRSNVTCTGKTFEADPTLLDKQNVGRIANALMLYICGRLRFLRMTTSEIKSIRFSAVPQICAKLKHDMENQADPLFTFSVRRLHKTEGINVSILAVAQAFDAFINCNYGKGDRLASIQTCYPMGNVIQILSIPGNVFTEAQFEDLADEYMFIKRLQTICRSIELKFDLTYTNILNCSMI</sequence>